<dbReference type="AlphaFoldDB" id="A0A067K2Y0"/>
<evidence type="ECO:0000256" key="1">
    <source>
        <dbReference type="SAM" id="MobiDB-lite"/>
    </source>
</evidence>
<dbReference type="InterPro" id="IPR019557">
    <property type="entry name" value="AminoTfrase-like_pln_mobile"/>
</dbReference>
<protein>
    <recommendedName>
        <fullName evidence="2">Aminotransferase-like plant mobile domain-containing protein</fullName>
    </recommendedName>
</protein>
<dbReference type="EMBL" id="KK914663">
    <property type="protein sequence ID" value="KDP30576.1"/>
    <property type="molecule type" value="Genomic_DNA"/>
</dbReference>
<evidence type="ECO:0000313" key="3">
    <source>
        <dbReference type="EMBL" id="KDP30576.1"/>
    </source>
</evidence>
<dbReference type="Pfam" id="PF10536">
    <property type="entry name" value="PMD"/>
    <property type="match status" value="1"/>
</dbReference>
<organism evidence="3 4">
    <name type="scientific">Jatropha curcas</name>
    <name type="common">Barbados nut</name>
    <dbReference type="NCBI Taxonomy" id="180498"/>
    <lineage>
        <taxon>Eukaryota</taxon>
        <taxon>Viridiplantae</taxon>
        <taxon>Streptophyta</taxon>
        <taxon>Embryophyta</taxon>
        <taxon>Tracheophyta</taxon>
        <taxon>Spermatophyta</taxon>
        <taxon>Magnoliopsida</taxon>
        <taxon>eudicotyledons</taxon>
        <taxon>Gunneridae</taxon>
        <taxon>Pentapetalae</taxon>
        <taxon>rosids</taxon>
        <taxon>fabids</taxon>
        <taxon>Malpighiales</taxon>
        <taxon>Euphorbiaceae</taxon>
        <taxon>Crotonoideae</taxon>
        <taxon>Jatropheae</taxon>
        <taxon>Jatropha</taxon>
    </lineage>
</organism>
<name>A0A067K2Y0_JATCU</name>
<evidence type="ECO:0000259" key="2">
    <source>
        <dbReference type="Pfam" id="PF10536"/>
    </source>
</evidence>
<sequence length="408" mass="45928">MGRSNYKELLCALAERWWDTTNTFHFSWGELTLTPADFSVITGIPFGIRPIELYDDWRTEVSPDRMVELIGIDLPQIVESGSATPALSIFRHWLSLQAPGIYTRYRRGELTATQVARFTLLLLFASTFWSNRKEKFNPSILKSLENLAHLEEYDWAGAILSRGLVPLAWRWYKSNLHTVRRKKSLKELRTFFDTCPLEQIQADPALQRSDTLSRRRVILSHPTLRRYYLGERVDIQIRGCRTVPYSPLEDMRAGRQMTLTTAHTEGIPHVELLQGGDYDEFCGISLMPPIGSRLDGLQGPVPSQPLGTRSSRASGPSTRTPRRRPMTDPTSSSPAGGPSQAGPSRLTGPSRAPRAILEASGLLHPDLANLHLPYNISYFVPDSTPALREVSLESVDRLTLPSEDITEY</sequence>
<reference evidence="3 4" key="1">
    <citation type="journal article" date="2014" name="PLoS ONE">
        <title>Global Analysis of Gene Expression Profiles in Physic Nut (Jatropha curcas L.) Seedlings Exposed to Salt Stress.</title>
        <authorList>
            <person name="Zhang L."/>
            <person name="Zhang C."/>
            <person name="Wu P."/>
            <person name="Chen Y."/>
            <person name="Li M."/>
            <person name="Jiang H."/>
            <person name="Wu G."/>
        </authorList>
    </citation>
    <scope>NUCLEOTIDE SEQUENCE [LARGE SCALE GENOMIC DNA]</scope>
    <source>
        <strain evidence="4">cv. GZQX0401</strain>
        <tissue evidence="3">Young leaves</tissue>
    </source>
</reference>
<dbReference type="GO" id="GO:0010073">
    <property type="term" value="P:meristem maintenance"/>
    <property type="evidence" value="ECO:0007669"/>
    <property type="project" value="InterPro"/>
</dbReference>
<dbReference type="PANTHER" id="PTHR46033">
    <property type="entry name" value="PROTEIN MAIN-LIKE 2"/>
    <property type="match status" value="1"/>
</dbReference>
<dbReference type="OrthoDB" id="1835098at2759"/>
<feature type="region of interest" description="Disordered" evidence="1">
    <location>
        <begin position="293"/>
        <end position="351"/>
    </location>
</feature>
<dbReference type="PANTHER" id="PTHR46033:SF8">
    <property type="entry name" value="PROTEIN MAINTENANCE OF MERISTEMS-LIKE"/>
    <property type="match status" value="1"/>
</dbReference>
<keyword evidence="4" id="KW-1185">Reference proteome</keyword>
<feature type="compositionally biased region" description="Low complexity" evidence="1">
    <location>
        <begin position="308"/>
        <end position="319"/>
    </location>
</feature>
<proteinExistence type="predicted"/>
<feature type="domain" description="Aminotransferase-like plant mobile" evidence="2">
    <location>
        <begin position="7"/>
        <end position="161"/>
    </location>
</feature>
<evidence type="ECO:0000313" key="4">
    <source>
        <dbReference type="Proteomes" id="UP000027138"/>
    </source>
</evidence>
<feature type="compositionally biased region" description="Low complexity" evidence="1">
    <location>
        <begin position="327"/>
        <end position="344"/>
    </location>
</feature>
<gene>
    <name evidence="3" type="ORF">JCGZ_16950</name>
</gene>
<accession>A0A067K2Y0</accession>
<dbReference type="Proteomes" id="UP000027138">
    <property type="component" value="Unassembled WGS sequence"/>
</dbReference>
<dbReference type="InterPro" id="IPR044824">
    <property type="entry name" value="MAIN-like"/>
</dbReference>